<keyword evidence="3 4" id="KW-0269">Exonuclease</keyword>
<dbReference type="eggNOG" id="COG0420">
    <property type="taxonomic scope" value="Bacteria"/>
</dbReference>
<dbReference type="InterPro" id="IPR041796">
    <property type="entry name" value="Mre11_N"/>
</dbReference>
<keyword evidence="4" id="KW-0255">Endonuclease</keyword>
<dbReference type="Proteomes" id="UP000001208">
    <property type="component" value="Chromosome"/>
</dbReference>
<evidence type="ECO:0000313" key="7">
    <source>
        <dbReference type="Proteomes" id="UP000001208"/>
    </source>
</evidence>
<name>B3QT16_CHLT3</name>
<dbReference type="GO" id="GO:0008408">
    <property type="term" value="F:3'-5' exonuclease activity"/>
    <property type="evidence" value="ECO:0007669"/>
    <property type="project" value="InterPro"/>
</dbReference>
<accession>B3QT16</accession>
<evidence type="ECO:0000313" key="6">
    <source>
        <dbReference type="EMBL" id="ACF12659.1"/>
    </source>
</evidence>
<evidence type="ECO:0000256" key="4">
    <source>
        <dbReference type="RuleBase" id="RU363069"/>
    </source>
</evidence>
<dbReference type="CDD" id="cd00840">
    <property type="entry name" value="MPP_Mre11_N"/>
    <property type="match status" value="1"/>
</dbReference>
<dbReference type="PANTHER" id="PTHR30337:SF0">
    <property type="entry name" value="NUCLEASE SBCCD SUBUNIT D"/>
    <property type="match status" value="1"/>
</dbReference>
<keyword evidence="2 4" id="KW-0378">Hydrolase</keyword>
<comment type="function">
    <text evidence="4">SbcCD cleaves DNA hairpin structures. These structures can inhibit DNA replication and are intermediates in certain DNA recombination reactions. The complex acts as a 3'-&gt;5' double strand exonuclease that can open hairpins. It also has a 5' single-strand endonuclease activity.</text>
</comment>
<evidence type="ECO:0000259" key="5">
    <source>
        <dbReference type="Pfam" id="PF00149"/>
    </source>
</evidence>
<dbReference type="SUPFAM" id="SSF56300">
    <property type="entry name" value="Metallo-dependent phosphatases"/>
    <property type="match status" value="1"/>
</dbReference>
<dbReference type="KEGG" id="cts:Ctha_0188"/>
<dbReference type="OrthoDB" id="9773856at2"/>
<evidence type="ECO:0000256" key="3">
    <source>
        <dbReference type="ARBA" id="ARBA00022839"/>
    </source>
</evidence>
<proteinExistence type="inferred from homology"/>
<organism evidence="6 7">
    <name type="scientific">Chloroherpeton thalassium (strain ATCC 35110 / GB-78)</name>
    <dbReference type="NCBI Taxonomy" id="517418"/>
    <lineage>
        <taxon>Bacteria</taxon>
        <taxon>Pseudomonadati</taxon>
        <taxon>Chlorobiota</taxon>
        <taxon>Chlorobiia</taxon>
        <taxon>Chlorobiales</taxon>
        <taxon>Chloroherpetonaceae</taxon>
        <taxon>Chloroherpeton</taxon>
    </lineage>
</organism>
<protein>
    <recommendedName>
        <fullName evidence="4">Nuclease SbcCD subunit D</fullName>
    </recommendedName>
</protein>
<dbReference type="InterPro" id="IPR029052">
    <property type="entry name" value="Metallo-depent_PP-like"/>
</dbReference>
<dbReference type="InterPro" id="IPR004593">
    <property type="entry name" value="SbcD"/>
</dbReference>
<comment type="similarity">
    <text evidence="4">Belongs to the SbcD family.</text>
</comment>
<dbReference type="PANTHER" id="PTHR30337">
    <property type="entry name" value="COMPONENT OF ATP-DEPENDENT DSDNA EXONUCLEASE"/>
    <property type="match status" value="1"/>
</dbReference>
<dbReference type="GO" id="GO:0006260">
    <property type="term" value="P:DNA replication"/>
    <property type="evidence" value="ECO:0007669"/>
    <property type="project" value="UniProtKB-KW"/>
</dbReference>
<evidence type="ECO:0000256" key="1">
    <source>
        <dbReference type="ARBA" id="ARBA00022722"/>
    </source>
</evidence>
<feature type="domain" description="Calcineurin-like phosphoesterase" evidence="5">
    <location>
        <begin position="1"/>
        <end position="235"/>
    </location>
</feature>
<dbReference type="EMBL" id="CP001100">
    <property type="protein sequence ID" value="ACF12659.1"/>
    <property type="molecule type" value="Genomic_DNA"/>
</dbReference>
<keyword evidence="1 4" id="KW-0540">Nuclease</keyword>
<keyword evidence="7" id="KW-1185">Reference proteome</keyword>
<dbReference type="Gene3D" id="3.60.21.10">
    <property type="match status" value="1"/>
</dbReference>
<dbReference type="HOGENOM" id="CLU_038682_0_0_10"/>
<evidence type="ECO:0000256" key="2">
    <source>
        <dbReference type="ARBA" id="ARBA00022801"/>
    </source>
</evidence>
<dbReference type="STRING" id="517418.Ctha_0188"/>
<dbReference type="RefSeq" id="WP_012498743.1">
    <property type="nucleotide sequence ID" value="NC_011026.1"/>
</dbReference>
<dbReference type="AlphaFoldDB" id="B3QT16"/>
<dbReference type="InterPro" id="IPR004843">
    <property type="entry name" value="Calcineurin-like_PHP"/>
</dbReference>
<dbReference type="InterPro" id="IPR050535">
    <property type="entry name" value="DNA_Repair-Maintenance_Comp"/>
</dbReference>
<dbReference type="NCBIfam" id="TIGR00619">
    <property type="entry name" value="sbcd"/>
    <property type="match status" value="1"/>
</dbReference>
<keyword evidence="4" id="KW-0235">DNA replication</keyword>
<comment type="subunit">
    <text evidence="4">Heterodimer of SbcC and SbcD.</text>
</comment>
<dbReference type="Pfam" id="PF00149">
    <property type="entry name" value="Metallophos"/>
    <property type="match status" value="1"/>
</dbReference>
<dbReference type="GO" id="GO:0006310">
    <property type="term" value="P:DNA recombination"/>
    <property type="evidence" value="ECO:0007669"/>
    <property type="project" value="UniProtKB-KW"/>
</dbReference>
<keyword evidence="4" id="KW-0233">DNA recombination</keyword>
<sequence>MKILHTADIHIGYTTHGKLDQQAGLNTRLLDFQKSFDFLVQTALDEKIDALLFCGDAYRDATPSPTEQQIFARCLKPILEANIPVVMVVGNHDHPFAHGRANALQIFQELAAQVVVIDKLEVQLVETKSGLLRIVGLPWPVRTNLFAKEAYAAFSPEELKSKIHEFYLEFILEQADALREQPDEIPSILAGHLHIDTAMMSKSERITLLAKDPMFSVGALAHKEFDYIALGHIHKFQDLNPGNQPPVVYSGSIERISFNECDEEKGFVMVTIDDAKRVSYARVLTPARPFVSFDIDVTLKSPEPMAFILAEIAKKNIADAIVRVRILCSIDQKSEIDISTIKEALQEAFLVSEVSVEVNEKPKRLRNPDLSKTMTAAEALEIYVEQNAQFKPIKEKVLKIAAELESGLFG</sequence>
<dbReference type="GO" id="GO:0004519">
    <property type="term" value="F:endonuclease activity"/>
    <property type="evidence" value="ECO:0007669"/>
    <property type="project" value="UniProtKB-KW"/>
</dbReference>
<gene>
    <name evidence="4" type="primary">sbcD</name>
    <name evidence="6" type="ordered locus">Ctha_0188</name>
</gene>
<reference evidence="6 7" key="1">
    <citation type="submission" date="2008-06" db="EMBL/GenBank/DDBJ databases">
        <title>Complete sequence of Chloroherpeton thalassium ATCC 35110.</title>
        <authorList>
            <consortium name="US DOE Joint Genome Institute"/>
            <person name="Lucas S."/>
            <person name="Copeland A."/>
            <person name="Lapidus A."/>
            <person name="Glavina del Rio T."/>
            <person name="Dalin E."/>
            <person name="Tice H."/>
            <person name="Bruce D."/>
            <person name="Goodwin L."/>
            <person name="Pitluck S."/>
            <person name="Schmutz J."/>
            <person name="Larimer F."/>
            <person name="Land M."/>
            <person name="Hauser L."/>
            <person name="Kyrpides N."/>
            <person name="Mikhailova N."/>
            <person name="Liu Z."/>
            <person name="Li T."/>
            <person name="Zhao F."/>
            <person name="Overmann J."/>
            <person name="Bryant D.A."/>
            <person name="Richardson P."/>
        </authorList>
    </citation>
    <scope>NUCLEOTIDE SEQUENCE [LARGE SCALE GENOMIC DNA]</scope>
    <source>
        <strain evidence="7">ATCC 35110 / GB-78</strain>
    </source>
</reference>